<sequence length="79" mass="8692">MRLPLAIAWLFGGLVGVLDLKWYEHDAEVKACGISTMQRLRLGFGCFQQLEDEVQGIGMAKAWCFLAQGKLASLSLFSG</sequence>
<proteinExistence type="predicted"/>
<dbReference type="EMBL" id="CAEKDK010000004">
    <property type="protein sequence ID" value="CAB4278701.1"/>
    <property type="molecule type" value="Genomic_DNA"/>
</dbReference>
<accession>A0A6J5URG7</accession>
<evidence type="ECO:0000313" key="2">
    <source>
        <dbReference type="EMBL" id="CAB4278701.1"/>
    </source>
</evidence>
<gene>
    <name evidence="2" type="ORF">CURHAP_LOCUS30294</name>
</gene>
<feature type="signal peptide" evidence="1">
    <location>
        <begin position="1"/>
        <end position="19"/>
    </location>
</feature>
<feature type="chain" id="PRO_5027050583" evidence="1">
    <location>
        <begin position="20"/>
        <end position="79"/>
    </location>
</feature>
<organism evidence="2 3">
    <name type="scientific">Prunus armeniaca</name>
    <name type="common">Apricot</name>
    <name type="synonym">Armeniaca vulgaris</name>
    <dbReference type="NCBI Taxonomy" id="36596"/>
    <lineage>
        <taxon>Eukaryota</taxon>
        <taxon>Viridiplantae</taxon>
        <taxon>Streptophyta</taxon>
        <taxon>Embryophyta</taxon>
        <taxon>Tracheophyta</taxon>
        <taxon>Spermatophyta</taxon>
        <taxon>Magnoliopsida</taxon>
        <taxon>eudicotyledons</taxon>
        <taxon>Gunneridae</taxon>
        <taxon>Pentapetalae</taxon>
        <taxon>rosids</taxon>
        <taxon>fabids</taxon>
        <taxon>Rosales</taxon>
        <taxon>Rosaceae</taxon>
        <taxon>Amygdaloideae</taxon>
        <taxon>Amygdaleae</taxon>
        <taxon>Prunus</taxon>
    </lineage>
</organism>
<name>A0A6J5URG7_PRUAR</name>
<evidence type="ECO:0000256" key="1">
    <source>
        <dbReference type="SAM" id="SignalP"/>
    </source>
</evidence>
<reference evidence="2 3" key="1">
    <citation type="submission" date="2020-05" db="EMBL/GenBank/DDBJ databases">
        <authorList>
            <person name="Campoy J."/>
            <person name="Schneeberger K."/>
            <person name="Spophaly S."/>
        </authorList>
    </citation>
    <scope>NUCLEOTIDE SEQUENCE [LARGE SCALE GENOMIC DNA]</scope>
    <source>
        <strain evidence="2">PruArmRojPasFocal</strain>
    </source>
</reference>
<dbReference type="Proteomes" id="UP000507222">
    <property type="component" value="Unassembled WGS sequence"/>
</dbReference>
<dbReference type="AlphaFoldDB" id="A0A6J5URG7"/>
<protein>
    <submittedName>
        <fullName evidence="2">Uncharacterized protein</fullName>
    </submittedName>
</protein>
<evidence type="ECO:0000313" key="3">
    <source>
        <dbReference type="Proteomes" id="UP000507222"/>
    </source>
</evidence>
<keyword evidence="1" id="KW-0732">Signal</keyword>